<organism evidence="1 2">
    <name type="scientific">Serratia marcescens</name>
    <dbReference type="NCBI Taxonomy" id="615"/>
    <lineage>
        <taxon>Bacteria</taxon>
        <taxon>Pseudomonadati</taxon>
        <taxon>Pseudomonadota</taxon>
        <taxon>Gammaproteobacteria</taxon>
        <taxon>Enterobacterales</taxon>
        <taxon>Yersiniaceae</taxon>
        <taxon>Serratia</taxon>
    </lineage>
</organism>
<dbReference type="RefSeq" id="WP_140926834.1">
    <property type="nucleotide sequence ID" value="NZ_CAMKVG010000012.1"/>
</dbReference>
<reference evidence="1 2" key="1">
    <citation type="submission" date="2019-07" db="EMBL/GenBank/DDBJ databases">
        <title>Serratia strains were isolated from fresh produce.</title>
        <authorList>
            <person name="Cho G.-S."/>
            <person name="Stein M."/>
            <person name="Lee W."/>
            <person name="Suh S.H."/>
            <person name="Franz C.M.A.P."/>
        </authorList>
    </citation>
    <scope>NUCLEOTIDE SEQUENCE [LARGE SCALE GENOMIC DNA]</scope>
    <source>
        <strain evidence="1 2">S16</strain>
    </source>
</reference>
<proteinExistence type="predicted"/>
<sequence>MTTEQVQSVGKFLTTAKQLLASAKCVNPTAVFYDGLMDSQKKAVCTLGNIDSRVKLSAKHISMRFEEMSKEERRAVYRGIKELQRLGQRVPTLSNIGDCD</sequence>
<dbReference type="AlphaFoldDB" id="A0A5C7CBP2"/>
<accession>A0A5C7CBP2</accession>
<comment type="caution">
    <text evidence="1">The sequence shown here is derived from an EMBL/GenBank/DDBJ whole genome shotgun (WGS) entry which is preliminary data.</text>
</comment>
<gene>
    <name evidence="1" type="ORF">FOT62_16600</name>
</gene>
<name>A0A5C7CBP2_SERMA</name>
<protein>
    <submittedName>
        <fullName evidence="1">Uncharacterized protein</fullName>
    </submittedName>
</protein>
<evidence type="ECO:0000313" key="2">
    <source>
        <dbReference type="Proteomes" id="UP000321126"/>
    </source>
</evidence>
<dbReference type="Proteomes" id="UP000321126">
    <property type="component" value="Unassembled WGS sequence"/>
</dbReference>
<evidence type="ECO:0000313" key="1">
    <source>
        <dbReference type="EMBL" id="TXE32374.1"/>
    </source>
</evidence>
<dbReference type="EMBL" id="VOUQ01000008">
    <property type="protein sequence ID" value="TXE32374.1"/>
    <property type="molecule type" value="Genomic_DNA"/>
</dbReference>